<evidence type="ECO:0008006" key="4">
    <source>
        <dbReference type="Google" id="ProtNLM"/>
    </source>
</evidence>
<feature type="region of interest" description="Disordered" evidence="1">
    <location>
        <begin position="1"/>
        <end position="116"/>
    </location>
</feature>
<evidence type="ECO:0000313" key="2">
    <source>
        <dbReference type="EMBL" id="CDJ36192.1"/>
    </source>
</evidence>
<protein>
    <recommendedName>
        <fullName evidence="4">MI domain-containing protein</fullName>
    </recommendedName>
</protein>
<dbReference type="OrthoDB" id="10260961at2759"/>
<dbReference type="EMBL" id="HG735619">
    <property type="protein sequence ID" value="CDJ36192.1"/>
    <property type="molecule type" value="Genomic_DNA"/>
</dbReference>
<dbReference type="RefSeq" id="XP_037878481.1">
    <property type="nucleotide sequence ID" value="XM_038022627.1"/>
</dbReference>
<dbReference type="GO" id="GO:0005730">
    <property type="term" value="C:nucleolus"/>
    <property type="evidence" value="ECO:0007669"/>
    <property type="project" value="TreeGrafter"/>
</dbReference>
<dbReference type="Proteomes" id="UP000030744">
    <property type="component" value="Unassembled WGS sequence"/>
</dbReference>
<dbReference type="GeneID" id="60403781"/>
<name>U6KIT5_9EIME</name>
<dbReference type="GO" id="GO:0042274">
    <property type="term" value="P:ribosomal small subunit biogenesis"/>
    <property type="evidence" value="ECO:0007669"/>
    <property type="project" value="TreeGrafter"/>
</dbReference>
<feature type="compositionally biased region" description="Basic and acidic residues" evidence="1">
    <location>
        <begin position="29"/>
        <end position="39"/>
    </location>
</feature>
<proteinExistence type="predicted"/>
<dbReference type="PANTHER" id="PTHR18034">
    <property type="entry name" value="CELL CYCLE CONTROL PROTEIN CWF22-RELATED"/>
    <property type="match status" value="1"/>
</dbReference>
<evidence type="ECO:0000313" key="3">
    <source>
        <dbReference type="Proteomes" id="UP000030744"/>
    </source>
</evidence>
<feature type="compositionally biased region" description="Low complexity" evidence="1">
    <location>
        <begin position="40"/>
        <end position="51"/>
    </location>
</feature>
<dbReference type="GO" id="GO:0003723">
    <property type="term" value="F:RNA binding"/>
    <property type="evidence" value="ECO:0007669"/>
    <property type="project" value="TreeGrafter"/>
</dbReference>
<dbReference type="PANTHER" id="PTHR18034:SF4">
    <property type="entry name" value="NUCLEOLAR MIF4G DOMAIN-CONTAINING PROTEIN 1"/>
    <property type="match status" value="1"/>
</dbReference>
<dbReference type="VEuPathDB" id="ToxoDB:EMH_0010010"/>
<dbReference type="Gene3D" id="1.25.40.180">
    <property type="match status" value="1"/>
</dbReference>
<sequence length="935" mass="102620">MGFGRGRTRGGRAESLRRSRNSTRIPSSLRKELVDREASDAGYGSDGSSDGKNGTDVAALRPASTTPTDSDSIDEADVTLREARKRQRHGDTALQRELEGSLGIRGDKVDSAESSRARAKVRNELKADDFDLQLQDILEGNRTEASHPVNIGCGNSSRKPLLSKPKELKMPGDRRARYEASRASGSIGAAAAALKEDQEREQKHSYDPLREELRILERRLGISSSGSSKTKEAREKKRRKLREELEADGFDLELQDVLDGILVSFTYSGITDETRAVSLVVVQRKSKALTLTNQLRGTRWESLKGNPTVLPWGLPIQKQGLLEGGPVSSVYVAPHRRREATDGSETASSKAALEAVRIEVLRRQIQKGEAAEFLRKYTVGVRGVLCDQLMQSCIHSRFSTNSLIATQTALCCALGKTWDIELCRDVLAALAVCFSSNFARALIQRTEQPEAVAADTASLTTRHAVVGVCCLYDFGFVSPRLFVELIWRVSGIRRGPKAMDEHVVELTDFRIELLLLLLRLGGEKLRQDDTPLFTTTWKTLECVVQHQGNGRSQRLDALEGNVAEAGRLRALLLELQDLKSGKQKGRLMLIKASQTALRRWLSSSTVFGSSFLSTQFQISGSWEDLEQGHRPELSKKAAVAAHCQQQQQLQAGDFKSAPDAFASGAAANSLRQQAALLRFNTELQQSLFECFVTANSPDHALQLLQNSGHLSLKKVIITQTVAVAMQCCLQEKFYNQFYGMVLSRLCGICVCQAAQNGNNAVCKCFLVCEKGAARYRRTVQRGLAAQASAAHGFSVRRLLNLAKLTAFLIRLHIADLRIVRFLNFDSAGEKQGPMGLSGKLGIFLREICVELLCCPTAAGSPLPAREDWKESAVAYFKCLGSMSDICEAFITILQDVVLPTISVDSAGKSSAEQALKASVVKSAIRTLLAHREPDT</sequence>
<reference evidence="2" key="1">
    <citation type="submission" date="2013-10" db="EMBL/GenBank/DDBJ databases">
        <title>Genomic analysis of the causative agents of coccidiosis in chickens.</title>
        <authorList>
            <person name="Reid A.J."/>
            <person name="Blake D."/>
            <person name="Billington K."/>
            <person name="Browne H."/>
            <person name="Dunn M."/>
            <person name="Hung S."/>
            <person name="Kawahara F."/>
            <person name="Miranda-Saavedra D."/>
            <person name="Mourier T."/>
            <person name="Nagra H."/>
            <person name="Otto T.D."/>
            <person name="Rawlings N."/>
            <person name="Sanchez A."/>
            <person name="Sanders M."/>
            <person name="Subramaniam C."/>
            <person name="Tay Y."/>
            <person name="Dear P."/>
            <person name="Doerig C."/>
            <person name="Gruber A."/>
            <person name="Parkinson J."/>
            <person name="Shirley M."/>
            <person name="Wan K.L."/>
            <person name="Berriman M."/>
            <person name="Tomley F."/>
            <person name="Pain A."/>
        </authorList>
    </citation>
    <scope>NUCLEOTIDE SEQUENCE [LARGE SCALE GENOMIC DNA]</scope>
    <source>
        <strain evidence="2">Houghton</strain>
    </source>
</reference>
<feature type="compositionally biased region" description="Basic residues" evidence="1">
    <location>
        <begin position="1"/>
        <end position="10"/>
    </location>
</feature>
<reference evidence="2" key="2">
    <citation type="submission" date="2013-10" db="EMBL/GenBank/DDBJ databases">
        <authorList>
            <person name="Aslett M."/>
        </authorList>
    </citation>
    <scope>NUCLEOTIDE SEQUENCE [LARGE SCALE GENOMIC DNA]</scope>
    <source>
        <strain evidence="2">Houghton</strain>
    </source>
</reference>
<evidence type="ECO:0000256" key="1">
    <source>
        <dbReference type="SAM" id="MobiDB-lite"/>
    </source>
</evidence>
<dbReference type="InterPro" id="IPR050781">
    <property type="entry name" value="CWC22_splicing_factor"/>
</dbReference>
<accession>U6KIT5</accession>
<keyword evidence="3" id="KW-1185">Reference proteome</keyword>
<dbReference type="AlphaFoldDB" id="U6KIT5"/>
<gene>
    <name evidence="2" type="ORF">EMH_0010010</name>
</gene>
<organism evidence="2 3">
    <name type="scientific">Eimeria mitis</name>
    <dbReference type="NCBI Taxonomy" id="44415"/>
    <lineage>
        <taxon>Eukaryota</taxon>
        <taxon>Sar</taxon>
        <taxon>Alveolata</taxon>
        <taxon>Apicomplexa</taxon>
        <taxon>Conoidasida</taxon>
        <taxon>Coccidia</taxon>
        <taxon>Eucoccidiorida</taxon>
        <taxon>Eimeriorina</taxon>
        <taxon>Eimeriidae</taxon>
        <taxon>Eimeria</taxon>
    </lineage>
</organism>
<feature type="compositionally biased region" description="Basic and acidic residues" evidence="1">
    <location>
        <begin position="89"/>
        <end position="116"/>
    </location>
</feature>